<evidence type="ECO:0000259" key="8">
    <source>
        <dbReference type="Pfam" id="PF00266"/>
    </source>
</evidence>
<sequence length="249" mass="26927">TNETILFTIMMANNEVGTILPIRELASVAHEKNVLFHTDAVQAIAKIKVDVEDLGVDLLSLSAHKFYGPKGVGALFVRKEVELEPVVHGGGQESGLRAGTHNVPAIVGLGEAAELAQHHLPKSEQKKKLRDKLERGIFKLIPDAKLNGHPENRLPNTLNVTLPGLRGESLVIAMDQHGIALSSGSACKSGSPEPTHVLIAMGKSEEDAHCSVRLSLSHSTTEKEIDETLHALSQVLEEMETTIRFLPCK</sequence>
<accession>X0WE63</accession>
<evidence type="ECO:0000256" key="2">
    <source>
        <dbReference type="ARBA" id="ARBA00006490"/>
    </source>
</evidence>
<evidence type="ECO:0000256" key="1">
    <source>
        <dbReference type="ARBA" id="ARBA00001933"/>
    </source>
</evidence>
<dbReference type="Pfam" id="PF00266">
    <property type="entry name" value="Aminotran_5"/>
    <property type="match status" value="1"/>
</dbReference>
<evidence type="ECO:0000256" key="3">
    <source>
        <dbReference type="ARBA" id="ARBA00012239"/>
    </source>
</evidence>
<dbReference type="InterPro" id="IPR015424">
    <property type="entry name" value="PyrdxlP-dep_Trfase"/>
</dbReference>
<comment type="caution">
    <text evidence="9">The sequence shown here is derived from an EMBL/GenBank/DDBJ whole genome shotgun (WGS) entry which is preliminary data.</text>
</comment>
<evidence type="ECO:0000256" key="6">
    <source>
        <dbReference type="ARBA" id="ARBA00023004"/>
    </source>
</evidence>
<dbReference type="GO" id="GO:0046872">
    <property type="term" value="F:metal ion binding"/>
    <property type="evidence" value="ECO:0007669"/>
    <property type="project" value="UniProtKB-KW"/>
</dbReference>
<keyword evidence="7" id="KW-0411">Iron-sulfur</keyword>
<dbReference type="PANTHER" id="PTHR11601">
    <property type="entry name" value="CYSTEINE DESULFURYLASE FAMILY MEMBER"/>
    <property type="match status" value="1"/>
</dbReference>
<feature type="non-terminal residue" evidence="9">
    <location>
        <position position="1"/>
    </location>
</feature>
<comment type="cofactor">
    <cofactor evidence="1">
        <name>pyridoxal 5'-phosphate</name>
        <dbReference type="ChEBI" id="CHEBI:597326"/>
    </cofactor>
</comment>
<dbReference type="SUPFAM" id="SSF53383">
    <property type="entry name" value="PLP-dependent transferases"/>
    <property type="match status" value="1"/>
</dbReference>
<dbReference type="EMBL" id="BARS01028649">
    <property type="protein sequence ID" value="GAG10951.1"/>
    <property type="molecule type" value="Genomic_DNA"/>
</dbReference>
<dbReference type="AlphaFoldDB" id="X0WE63"/>
<keyword evidence="4" id="KW-0479">Metal-binding</keyword>
<reference evidence="9" key="1">
    <citation type="journal article" date="2014" name="Front. Microbiol.">
        <title>High frequency of phylogenetically diverse reductive dehalogenase-homologous genes in deep subseafloor sedimentary metagenomes.</title>
        <authorList>
            <person name="Kawai M."/>
            <person name="Futagami T."/>
            <person name="Toyoda A."/>
            <person name="Takaki Y."/>
            <person name="Nishi S."/>
            <person name="Hori S."/>
            <person name="Arai W."/>
            <person name="Tsubouchi T."/>
            <person name="Morono Y."/>
            <person name="Uchiyama I."/>
            <person name="Ito T."/>
            <person name="Fujiyama A."/>
            <person name="Inagaki F."/>
            <person name="Takami H."/>
        </authorList>
    </citation>
    <scope>NUCLEOTIDE SEQUENCE</scope>
    <source>
        <strain evidence="9">Expedition CK06-06</strain>
    </source>
</reference>
<evidence type="ECO:0000256" key="5">
    <source>
        <dbReference type="ARBA" id="ARBA00022898"/>
    </source>
</evidence>
<dbReference type="InterPro" id="IPR015422">
    <property type="entry name" value="PyrdxlP-dep_Trfase_small"/>
</dbReference>
<feature type="domain" description="Aminotransferase class V" evidence="8">
    <location>
        <begin position="2"/>
        <end position="226"/>
    </location>
</feature>
<proteinExistence type="inferred from homology"/>
<keyword evidence="5" id="KW-0663">Pyridoxal phosphate</keyword>
<dbReference type="InterPro" id="IPR020578">
    <property type="entry name" value="Aminotrans_V_PyrdxlP_BS"/>
</dbReference>
<keyword evidence="6" id="KW-0408">Iron</keyword>
<dbReference type="Gene3D" id="3.90.1150.10">
    <property type="entry name" value="Aspartate Aminotransferase, domain 1"/>
    <property type="match status" value="1"/>
</dbReference>
<dbReference type="GO" id="GO:0031071">
    <property type="term" value="F:cysteine desulfurase activity"/>
    <property type="evidence" value="ECO:0007669"/>
    <property type="project" value="UniProtKB-EC"/>
</dbReference>
<dbReference type="InterPro" id="IPR015421">
    <property type="entry name" value="PyrdxlP-dep_Trfase_major"/>
</dbReference>
<gene>
    <name evidence="9" type="ORF">S01H1_44882</name>
</gene>
<dbReference type="Gene3D" id="3.40.640.10">
    <property type="entry name" value="Type I PLP-dependent aspartate aminotransferase-like (Major domain)"/>
    <property type="match status" value="1"/>
</dbReference>
<evidence type="ECO:0000313" key="9">
    <source>
        <dbReference type="EMBL" id="GAG10951.1"/>
    </source>
</evidence>
<evidence type="ECO:0000256" key="4">
    <source>
        <dbReference type="ARBA" id="ARBA00022723"/>
    </source>
</evidence>
<organism evidence="9">
    <name type="scientific">marine sediment metagenome</name>
    <dbReference type="NCBI Taxonomy" id="412755"/>
    <lineage>
        <taxon>unclassified sequences</taxon>
        <taxon>metagenomes</taxon>
        <taxon>ecological metagenomes</taxon>
    </lineage>
</organism>
<dbReference type="InterPro" id="IPR000192">
    <property type="entry name" value="Aminotrans_V_dom"/>
</dbReference>
<protein>
    <recommendedName>
        <fullName evidence="3">cysteine desulfurase</fullName>
        <ecNumber evidence="3">2.8.1.7</ecNumber>
    </recommendedName>
</protein>
<name>X0WE63_9ZZZZ</name>
<dbReference type="EC" id="2.8.1.7" evidence="3"/>
<evidence type="ECO:0000256" key="7">
    <source>
        <dbReference type="ARBA" id="ARBA00023014"/>
    </source>
</evidence>
<dbReference type="PANTHER" id="PTHR11601:SF34">
    <property type="entry name" value="CYSTEINE DESULFURASE"/>
    <property type="match status" value="1"/>
</dbReference>
<comment type="similarity">
    <text evidence="2">Belongs to the class-V pyridoxal-phosphate-dependent aminotransferase family. NifS/IscS subfamily.</text>
</comment>
<dbReference type="PROSITE" id="PS00595">
    <property type="entry name" value="AA_TRANSFER_CLASS_5"/>
    <property type="match status" value="1"/>
</dbReference>
<dbReference type="GO" id="GO:0051536">
    <property type="term" value="F:iron-sulfur cluster binding"/>
    <property type="evidence" value="ECO:0007669"/>
    <property type="project" value="UniProtKB-KW"/>
</dbReference>